<evidence type="ECO:0000313" key="6">
    <source>
        <dbReference type="Proteomes" id="UP001139461"/>
    </source>
</evidence>
<organism evidence="5 6">
    <name type="scientific">Aequorivita vitellina</name>
    <dbReference type="NCBI Taxonomy" id="2874475"/>
    <lineage>
        <taxon>Bacteria</taxon>
        <taxon>Pseudomonadati</taxon>
        <taxon>Bacteroidota</taxon>
        <taxon>Flavobacteriia</taxon>
        <taxon>Flavobacteriales</taxon>
        <taxon>Flavobacteriaceae</taxon>
        <taxon>Aequorivita</taxon>
    </lineage>
</organism>
<keyword evidence="2" id="KW-0067">ATP-binding</keyword>
<proteinExistence type="predicted"/>
<feature type="active site" evidence="1">
    <location>
        <position position="191"/>
    </location>
</feature>
<dbReference type="PROSITE" id="PS51459">
    <property type="entry name" value="FIDO"/>
    <property type="match status" value="1"/>
</dbReference>
<gene>
    <name evidence="5" type="ORF">K8089_13740</name>
</gene>
<sequence>MELKQILERLTELKSEIGDLGKLPKEVLQKINYKFRLDWNYYSNRMEGGTLTREETRSVMVGNITVDGKPIKDVMEMNGHDEVVREILRMGKGEVRISEKRIKEIHKAILKETDDAGKNKQIGKWKTAPNEIINYKGEKISFTAPADVADEMHELLNKTNAQLDAYFAGKKEAQHPLIIAADFHLGFVTIHPFFDGNGRTARILMNLILIACGYPPIIITDNSKQAYYQYLADIQAYGGDKELMYFHMVGLEHRSLMLLLKAAKGEDIEEEDDLDKRLEMLKRISETDAENIVRLHKKDININSFVSSVINALAHAIYDQFIKLEPLFADNYIETRVDQTGVKQKPPIAIGNTIMNVFAEPTSKNRKEFRLTMSHLQYKKAGLKAFDVYWELVLKFEDSKYIITYEGSNDKNLIGKLYHQALSKTDIKQIAKNYFKYVLDKIEYNLENLNNDR</sequence>
<evidence type="ECO:0000313" key="5">
    <source>
        <dbReference type="EMBL" id="MCG2420087.1"/>
    </source>
</evidence>
<protein>
    <submittedName>
        <fullName evidence="5">Fic family protein</fullName>
    </submittedName>
</protein>
<dbReference type="GO" id="GO:0005524">
    <property type="term" value="F:ATP binding"/>
    <property type="evidence" value="ECO:0007669"/>
    <property type="project" value="UniProtKB-KW"/>
</dbReference>
<feature type="site" description="Important for autoinhibition of adenylyltransferase activity" evidence="3">
    <location>
        <position position="47"/>
    </location>
</feature>
<dbReference type="SUPFAM" id="SSF140931">
    <property type="entry name" value="Fic-like"/>
    <property type="match status" value="1"/>
</dbReference>
<evidence type="ECO:0000256" key="3">
    <source>
        <dbReference type="PIRSR" id="PIRSR640198-3"/>
    </source>
</evidence>
<feature type="domain" description="Fido" evidence="4">
    <location>
        <begin position="97"/>
        <end position="249"/>
    </location>
</feature>
<feature type="binding site" evidence="2">
    <location>
        <begin position="195"/>
        <end position="202"/>
    </location>
    <ligand>
        <name>ATP</name>
        <dbReference type="ChEBI" id="CHEBI:30616"/>
    </ligand>
</feature>
<keyword evidence="2" id="KW-0547">Nucleotide-binding</keyword>
<evidence type="ECO:0000259" key="4">
    <source>
        <dbReference type="PROSITE" id="PS51459"/>
    </source>
</evidence>
<dbReference type="Gene3D" id="1.10.3290.10">
    <property type="entry name" value="Fido-like domain"/>
    <property type="match status" value="1"/>
</dbReference>
<dbReference type="AlphaFoldDB" id="A0A9X1QZ90"/>
<dbReference type="Proteomes" id="UP001139461">
    <property type="component" value="Unassembled WGS sequence"/>
</dbReference>
<accession>A0A9X1QZ90</accession>
<dbReference type="RefSeq" id="WP_237603870.1">
    <property type="nucleotide sequence ID" value="NZ_JAIRBA010000032.1"/>
</dbReference>
<dbReference type="PANTHER" id="PTHR13504:SF38">
    <property type="entry name" value="FIDO DOMAIN-CONTAINING PROTEIN"/>
    <property type="match status" value="1"/>
</dbReference>
<comment type="caution">
    <text evidence="5">The sequence shown here is derived from an EMBL/GenBank/DDBJ whole genome shotgun (WGS) entry which is preliminary data.</text>
</comment>
<dbReference type="InterPro" id="IPR040198">
    <property type="entry name" value="Fido_containing"/>
</dbReference>
<keyword evidence="6" id="KW-1185">Reference proteome</keyword>
<evidence type="ECO:0000256" key="2">
    <source>
        <dbReference type="PIRSR" id="PIRSR640198-2"/>
    </source>
</evidence>
<dbReference type="EMBL" id="JAIRBA010000032">
    <property type="protein sequence ID" value="MCG2420087.1"/>
    <property type="molecule type" value="Genomic_DNA"/>
</dbReference>
<dbReference type="InterPro" id="IPR003812">
    <property type="entry name" value="Fido"/>
</dbReference>
<dbReference type="PANTHER" id="PTHR13504">
    <property type="entry name" value="FIDO DOMAIN-CONTAINING PROTEIN DDB_G0283145"/>
    <property type="match status" value="1"/>
</dbReference>
<name>A0A9X1QZ90_9FLAO</name>
<evidence type="ECO:0000256" key="1">
    <source>
        <dbReference type="PIRSR" id="PIRSR640198-1"/>
    </source>
</evidence>
<dbReference type="Pfam" id="PF02661">
    <property type="entry name" value="Fic"/>
    <property type="match status" value="1"/>
</dbReference>
<dbReference type="InterPro" id="IPR036597">
    <property type="entry name" value="Fido-like_dom_sf"/>
</dbReference>
<reference evidence="5" key="1">
    <citation type="submission" date="2021-09" db="EMBL/GenBank/DDBJ databases">
        <title>Genome of Aequorivita sp. strain F47161.</title>
        <authorList>
            <person name="Wang Y."/>
        </authorList>
    </citation>
    <scope>NUCLEOTIDE SEQUENCE</scope>
    <source>
        <strain evidence="5">F47161</strain>
    </source>
</reference>
<feature type="binding site" evidence="2">
    <location>
        <begin position="227"/>
        <end position="228"/>
    </location>
    <ligand>
        <name>ATP</name>
        <dbReference type="ChEBI" id="CHEBI:30616"/>
    </ligand>
</feature>